<sequence>MSEGNVSKPIIKLSIEQRCAIQQFEDGDSLFITGEGGTGKTLLIRHLVNVAKRQYRKIQVCAMTGCAALLLECNARTIHSWSGIKLATGTVDEIVEGVIRNHAARNAWRTTDVLVIDEVSMMSTRIFNILNTVGKRLRKSSRPFGGIQVVMVGDFFQLPPVSRADSCLEGDDKFCFEAEDWESVFPMDNHIVLKTIFRQDDHVLRRILGSIRKGIVRKEDVNVLKSLVDKKYDKEAHGGVLPTKLLPTKYKVDTINTRMFNDLEGDTVSYSFERKTNCTTYYDGREKNIPSPVLAKCRKLTQQKIGFELDSLTNNTPCVKELELKKGANVMCTINLNLDKGICNGSIGTVVDFKESEDETIQPAPIVLFSNGCRIVMPKKYWQSEDYPTLAIGQYPLCLAWAITIHKIQGATLSMAEIDIGSSIFECGQTYVALSRVKSLSGLYLSSFDPKKIKVHKKVKDFYKSIPEVEYEDENDEIKDEKESSDKSKIKDEKTEELREEEFVHTEPSCPSRPVDYGGLSFERYANLDGKTTKEKYEYYNMKPPDDL</sequence>
<dbReference type="PANTHER" id="PTHR47642:SF7">
    <property type="entry name" value="ATP-DEPENDENT DNA HELICASE PIF1"/>
    <property type="match status" value="1"/>
</dbReference>
<dbReference type="InterPro" id="IPR003593">
    <property type="entry name" value="AAA+_ATPase"/>
</dbReference>
<evidence type="ECO:0000259" key="2">
    <source>
        <dbReference type="SMART" id="SM00382"/>
    </source>
</evidence>
<dbReference type="GO" id="GO:0000723">
    <property type="term" value="P:telomere maintenance"/>
    <property type="evidence" value="ECO:0007669"/>
    <property type="project" value="InterPro"/>
</dbReference>
<dbReference type="InterPro" id="IPR010285">
    <property type="entry name" value="DNA_helicase_pif1-like_DEAD"/>
</dbReference>
<protein>
    <recommendedName>
        <fullName evidence="2">AAA+ ATPase domain-containing protein</fullName>
    </recommendedName>
</protein>
<evidence type="ECO:0000256" key="1">
    <source>
        <dbReference type="SAM" id="MobiDB-lite"/>
    </source>
</evidence>
<dbReference type="CDD" id="cd18809">
    <property type="entry name" value="SF1_C_RecD"/>
    <property type="match status" value="1"/>
</dbReference>
<accession>A0A6C0IJQ3</accession>
<dbReference type="CDD" id="cd18037">
    <property type="entry name" value="DEXSc_Pif1_like"/>
    <property type="match status" value="1"/>
</dbReference>
<dbReference type="InterPro" id="IPR027417">
    <property type="entry name" value="P-loop_NTPase"/>
</dbReference>
<feature type="compositionally biased region" description="Basic and acidic residues" evidence="1">
    <location>
        <begin position="479"/>
        <end position="505"/>
    </location>
</feature>
<feature type="domain" description="AAA+ ATPase" evidence="2">
    <location>
        <begin position="26"/>
        <end position="174"/>
    </location>
</feature>
<dbReference type="InterPro" id="IPR051055">
    <property type="entry name" value="PIF1_helicase"/>
</dbReference>
<organism evidence="3">
    <name type="scientific">viral metagenome</name>
    <dbReference type="NCBI Taxonomy" id="1070528"/>
    <lineage>
        <taxon>unclassified sequences</taxon>
        <taxon>metagenomes</taxon>
        <taxon>organismal metagenomes</taxon>
    </lineage>
</organism>
<dbReference type="AlphaFoldDB" id="A0A6C0IJQ3"/>
<dbReference type="GO" id="GO:0003678">
    <property type="term" value="F:DNA helicase activity"/>
    <property type="evidence" value="ECO:0007669"/>
    <property type="project" value="InterPro"/>
</dbReference>
<evidence type="ECO:0000313" key="3">
    <source>
        <dbReference type="EMBL" id="QHT93461.1"/>
    </source>
</evidence>
<proteinExistence type="predicted"/>
<reference evidence="3" key="1">
    <citation type="journal article" date="2020" name="Nature">
        <title>Giant virus diversity and host interactions through global metagenomics.</title>
        <authorList>
            <person name="Schulz F."/>
            <person name="Roux S."/>
            <person name="Paez-Espino D."/>
            <person name="Jungbluth S."/>
            <person name="Walsh D.A."/>
            <person name="Denef V.J."/>
            <person name="McMahon K.D."/>
            <person name="Konstantinidis K.T."/>
            <person name="Eloe-Fadrosh E.A."/>
            <person name="Kyrpides N.C."/>
            <person name="Woyke T."/>
        </authorList>
    </citation>
    <scope>NUCLEOTIDE SEQUENCE</scope>
    <source>
        <strain evidence="3">GVMAG-M-3300024252-29</strain>
    </source>
</reference>
<dbReference type="Pfam" id="PF21530">
    <property type="entry name" value="Pif1_2B_dom"/>
    <property type="match status" value="1"/>
</dbReference>
<dbReference type="GO" id="GO:0006281">
    <property type="term" value="P:DNA repair"/>
    <property type="evidence" value="ECO:0007669"/>
    <property type="project" value="InterPro"/>
</dbReference>
<dbReference type="SMART" id="SM00382">
    <property type="entry name" value="AAA"/>
    <property type="match status" value="1"/>
</dbReference>
<dbReference type="EMBL" id="MN740207">
    <property type="protein sequence ID" value="QHT93461.1"/>
    <property type="molecule type" value="Genomic_DNA"/>
</dbReference>
<dbReference type="Gene3D" id="3.40.50.300">
    <property type="entry name" value="P-loop containing nucleotide triphosphate hydrolases"/>
    <property type="match status" value="1"/>
</dbReference>
<dbReference type="PANTHER" id="PTHR47642">
    <property type="entry name" value="ATP-DEPENDENT DNA HELICASE"/>
    <property type="match status" value="1"/>
</dbReference>
<dbReference type="SUPFAM" id="SSF52540">
    <property type="entry name" value="P-loop containing nucleoside triphosphate hydrolases"/>
    <property type="match status" value="2"/>
</dbReference>
<name>A0A6C0IJQ3_9ZZZZ</name>
<dbReference type="Pfam" id="PF05970">
    <property type="entry name" value="PIF1"/>
    <property type="match status" value="1"/>
</dbReference>
<dbReference type="InterPro" id="IPR049163">
    <property type="entry name" value="Pif1-like_2B_dom"/>
</dbReference>
<feature type="region of interest" description="Disordered" evidence="1">
    <location>
        <begin position="473"/>
        <end position="515"/>
    </location>
</feature>